<sequence>MTQPTPPLLALPAELLDRIATYLDWDRSDSLIPRRPDIHNLTLTSQHLRAVTLPLLFRNVTLALRWQDGVLLEPALYRLRRERPDLARHVRAVYVVTRMGYRPGTVRGEETPDFRVPDGVEAWLGEGVVDERFHAELRDAHRRRIDEAVDHLYKQVVGGGVVHTNVEDSSTTSPSSPSPTTPVTPTDSSPPRHLYSGATPMSAEAQICDLIQRTNHAIRQLRPPLLARGPDDIDIWQMYGEHRPPTGATVRADTLAGSGPRLREAQRTKLQVDAMATLMLCLPATLNELVFEAGTPKRDDQPWYDFASFLTDGVMQIFGHRLESLTMASGGTNRRARARMWASPAPDPEFTSLTSAAHLTALRRLVLASTSVTPEGGTIGAPGNLLHLDTSDRLECWTHPSLHSTLTDLEIRHSIFYDDDFDPFVVFATPFRKLRRLAFQHISYNTRGLPSRIYPSPTNPTLGPGVLLAFAIALRRALPASTEITFHHITHSTRGVSKELPVSALAWLMREAVSANQGAEIDFQREERLQEDFESFQGLWEAEDGAEGEAARVHRREVDLVDKAMCSRWKQFENERRDGSGG</sequence>
<protein>
    <submittedName>
        <fullName evidence="2">Uncharacterized protein</fullName>
    </submittedName>
</protein>
<accession>A0A4U0V108</accession>
<dbReference type="OrthoDB" id="3903686at2759"/>
<evidence type="ECO:0000313" key="2">
    <source>
        <dbReference type="EMBL" id="TKA42248.1"/>
    </source>
</evidence>
<dbReference type="AlphaFoldDB" id="A0A4U0V108"/>
<dbReference type="EMBL" id="NAJP01000024">
    <property type="protein sequence ID" value="TKA42248.1"/>
    <property type="molecule type" value="Genomic_DNA"/>
</dbReference>
<evidence type="ECO:0000256" key="1">
    <source>
        <dbReference type="SAM" id="MobiDB-lite"/>
    </source>
</evidence>
<proteinExistence type="predicted"/>
<feature type="region of interest" description="Disordered" evidence="1">
    <location>
        <begin position="164"/>
        <end position="197"/>
    </location>
</feature>
<dbReference type="Proteomes" id="UP000310066">
    <property type="component" value="Unassembled WGS sequence"/>
</dbReference>
<organism evidence="2 3">
    <name type="scientific">Friedmanniomyces endolithicus</name>
    <dbReference type="NCBI Taxonomy" id="329885"/>
    <lineage>
        <taxon>Eukaryota</taxon>
        <taxon>Fungi</taxon>
        <taxon>Dikarya</taxon>
        <taxon>Ascomycota</taxon>
        <taxon>Pezizomycotina</taxon>
        <taxon>Dothideomycetes</taxon>
        <taxon>Dothideomycetidae</taxon>
        <taxon>Mycosphaerellales</taxon>
        <taxon>Teratosphaeriaceae</taxon>
        <taxon>Friedmanniomyces</taxon>
    </lineage>
</organism>
<comment type="caution">
    <text evidence="2">The sequence shown here is derived from an EMBL/GenBank/DDBJ whole genome shotgun (WGS) entry which is preliminary data.</text>
</comment>
<reference evidence="2 3" key="1">
    <citation type="submission" date="2017-03" db="EMBL/GenBank/DDBJ databases">
        <title>Genomes of endolithic fungi from Antarctica.</title>
        <authorList>
            <person name="Coleine C."/>
            <person name="Masonjones S."/>
            <person name="Stajich J.E."/>
        </authorList>
    </citation>
    <scope>NUCLEOTIDE SEQUENCE [LARGE SCALE GENOMIC DNA]</scope>
    <source>
        <strain evidence="2 3">CCFEE 5311</strain>
    </source>
</reference>
<gene>
    <name evidence="2" type="ORF">B0A54_07336</name>
</gene>
<name>A0A4U0V108_9PEZI</name>
<evidence type="ECO:0000313" key="3">
    <source>
        <dbReference type="Proteomes" id="UP000310066"/>
    </source>
</evidence>